<dbReference type="Gramene" id="OGLUM11G09870.1">
    <property type="protein sequence ID" value="OGLUM11G09870.1"/>
    <property type="gene ID" value="OGLUM11G09870"/>
</dbReference>
<evidence type="ECO:0000313" key="1">
    <source>
        <dbReference type="EnsemblPlants" id="OGLUM11G09870.1"/>
    </source>
</evidence>
<accession>A0A0E0BHZ9</accession>
<protein>
    <submittedName>
        <fullName evidence="1">Uncharacterized protein</fullName>
    </submittedName>
</protein>
<organism evidence="1">
    <name type="scientific">Oryza glumipatula</name>
    <dbReference type="NCBI Taxonomy" id="40148"/>
    <lineage>
        <taxon>Eukaryota</taxon>
        <taxon>Viridiplantae</taxon>
        <taxon>Streptophyta</taxon>
        <taxon>Embryophyta</taxon>
        <taxon>Tracheophyta</taxon>
        <taxon>Spermatophyta</taxon>
        <taxon>Magnoliopsida</taxon>
        <taxon>Liliopsida</taxon>
        <taxon>Poales</taxon>
        <taxon>Poaceae</taxon>
        <taxon>BOP clade</taxon>
        <taxon>Oryzoideae</taxon>
        <taxon>Oryzeae</taxon>
        <taxon>Oryzinae</taxon>
        <taxon>Oryza</taxon>
    </lineage>
</organism>
<dbReference type="Proteomes" id="UP000026961">
    <property type="component" value="Chromosome 11"/>
</dbReference>
<name>A0A0E0BHZ9_9ORYZ</name>
<sequence>MENELHKYTIGIAAWKSDTEVRDNKIRYRHAIALSTREGAFELAVSLVETMRLPRYRSFVEREHHVWELIRCHAGIAVCKRESEIGLVIPTRETEHVVGPTLAKRLGASGPLVSHVQSARPISVSLSQCARPTAVGHALTLSKRETAWGPAGLGSRQTAAKSLYDHARPSRSRVFGMRDRCISAPVVSISDNTGTFTNPLCDIALSLNQSATAVVNNR</sequence>
<dbReference type="EnsemblPlants" id="OGLUM11G09870.1">
    <property type="protein sequence ID" value="OGLUM11G09870.1"/>
    <property type="gene ID" value="OGLUM11G09870"/>
</dbReference>
<reference evidence="1" key="1">
    <citation type="submission" date="2015-04" db="UniProtKB">
        <authorList>
            <consortium name="EnsemblPlants"/>
        </authorList>
    </citation>
    <scope>IDENTIFICATION</scope>
</reference>
<evidence type="ECO:0000313" key="2">
    <source>
        <dbReference type="Proteomes" id="UP000026961"/>
    </source>
</evidence>
<dbReference type="AlphaFoldDB" id="A0A0E0BHZ9"/>
<proteinExistence type="predicted"/>
<reference evidence="1" key="2">
    <citation type="submission" date="2018-05" db="EMBL/GenBank/DDBJ databases">
        <title>OgluRS3 (Oryza glumaepatula Reference Sequence Version 3).</title>
        <authorList>
            <person name="Zhang J."/>
            <person name="Kudrna D."/>
            <person name="Lee S."/>
            <person name="Talag J."/>
            <person name="Welchert J."/>
            <person name="Wing R.A."/>
        </authorList>
    </citation>
    <scope>NUCLEOTIDE SEQUENCE [LARGE SCALE GENOMIC DNA]</scope>
</reference>
<dbReference type="HOGENOM" id="CLU_1268627_0_0_1"/>
<keyword evidence="2" id="KW-1185">Reference proteome</keyword>